<name>A0A811KCF9_9BILA</name>
<keyword evidence="1" id="KW-1133">Transmembrane helix</keyword>
<comment type="caution">
    <text evidence="3">The sequence shown here is derived from an EMBL/GenBank/DDBJ whole genome shotgun (WGS) entry which is preliminary data.</text>
</comment>
<dbReference type="EMBL" id="CAJFCW020000002">
    <property type="protein sequence ID" value="CAG9098828.1"/>
    <property type="molecule type" value="Genomic_DNA"/>
</dbReference>
<dbReference type="Proteomes" id="UP000614601">
    <property type="component" value="Unassembled WGS sequence"/>
</dbReference>
<gene>
    <name evidence="3" type="ORF">BOKJ2_LOCUS4848</name>
</gene>
<dbReference type="AlphaFoldDB" id="A0A811KCF9"/>
<feature type="signal peptide" evidence="2">
    <location>
        <begin position="1"/>
        <end position="24"/>
    </location>
</feature>
<dbReference type="EMBL" id="CAJFDH010000002">
    <property type="protein sequence ID" value="CAD5213047.1"/>
    <property type="molecule type" value="Genomic_DNA"/>
</dbReference>
<evidence type="ECO:0000313" key="3">
    <source>
        <dbReference type="EMBL" id="CAD5213047.1"/>
    </source>
</evidence>
<reference evidence="3" key="1">
    <citation type="submission" date="2020-09" db="EMBL/GenBank/DDBJ databases">
        <authorList>
            <person name="Kikuchi T."/>
        </authorList>
    </citation>
    <scope>NUCLEOTIDE SEQUENCE</scope>
    <source>
        <strain evidence="3">SH1</strain>
    </source>
</reference>
<organism evidence="3 4">
    <name type="scientific">Bursaphelenchus okinawaensis</name>
    <dbReference type="NCBI Taxonomy" id="465554"/>
    <lineage>
        <taxon>Eukaryota</taxon>
        <taxon>Metazoa</taxon>
        <taxon>Ecdysozoa</taxon>
        <taxon>Nematoda</taxon>
        <taxon>Chromadorea</taxon>
        <taxon>Rhabditida</taxon>
        <taxon>Tylenchina</taxon>
        <taxon>Tylenchomorpha</taxon>
        <taxon>Aphelenchoidea</taxon>
        <taxon>Aphelenchoididae</taxon>
        <taxon>Bursaphelenchus</taxon>
    </lineage>
</organism>
<feature type="transmembrane region" description="Helical" evidence="1">
    <location>
        <begin position="110"/>
        <end position="127"/>
    </location>
</feature>
<proteinExistence type="predicted"/>
<keyword evidence="1" id="KW-0472">Membrane</keyword>
<dbReference type="Proteomes" id="UP000783686">
    <property type="component" value="Unassembled WGS sequence"/>
</dbReference>
<evidence type="ECO:0000256" key="1">
    <source>
        <dbReference type="SAM" id="Phobius"/>
    </source>
</evidence>
<feature type="chain" id="PRO_5035681599" evidence="2">
    <location>
        <begin position="25"/>
        <end position="130"/>
    </location>
</feature>
<keyword evidence="1" id="KW-0812">Transmembrane</keyword>
<keyword evidence="4" id="KW-1185">Reference proteome</keyword>
<accession>A0A811KCF9</accession>
<protein>
    <submittedName>
        <fullName evidence="3">Uncharacterized protein</fullName>
    </submittedName>
</protein>
<evidence type="ECO:0000256" key="2">
    <source>
        <dbReference type="SAM" id="SignalP"/>
    </source>
</evidence>
<sequence>MVHSIRLTVSVVLLCGVLPARTVAIWCFQGGKEIKPTQCPEGVQECFKFECLGEYESKFTARGCGLTTGLSTRNESCAQAKSVCDQYGKPGLCEICSDKHTCNGDYSVQPYLYVLYTMLFIYSILFLPRN</sequence>
<dbReference type="OrthoDB" id="10494918at2759"/>
<keyword evidence="2" id="KW-0732">Signal</keyword>
<evidence type="ECO:0000313" key="4">
    <source>
        <dbReference type="Proteomes" id="UP000614601"/>
    </source>
</evidence>